<organism evidence="1 2">
    <name type="scientific">Batillaria attramentaria</name>
    <dbReference type="NCBI Taxonomy" id="370345"/>
    <lineage>
        <taxon>Eukaryota</taxon>
        <taxon>Metazoa</taxon>
        <taxon>Spiralia</taxon>
        <taxon>Lophotrochozoa</taxon>
        <taxon>Mollusca</taxon>
        <taxon>Gastropoda</taxon>
        <taxon>Caenogastropoda</taxon>
        <taxon>Sorbeoconcha</taxon>
        <taxon>Cerithioidea</taxon>
        <taxon>Batillariidae</taxon>
        <taxon>Batillaria</taxon>
    </lineage>
</organism>
<evidence type="ECO:0000313" key="1">
    <source>
        <dbReference type="EMBL" id="KAK7492603.1"/>
    </source>
</evidence>
<keyword evidence="2" id="KW-1185">Reference proteome</keyword>
<comment type="caution">
    <text evidence="1">The sequence shown here is derived from an EMBL/GenBank/DDBJ whole genome shotgun (WGS) entry which is preliminary data.</text>
</comment>
<sequence length="126" mass="15263">MNNYFTVSRDKYAGRLKECWMKNTLYWYKEYTNKYQCDDEVRRRRWNWIGHVLRREPSDDCAVALGWTPEGRRKRGRPKTTWRRMVEIERNGAGWSAWNAARRAASDRKRWKQGVQALCASWRGEN</sequence>
<dbReference type="Proteomes" id="UP001519460">
    <property type="component" value="Unassembled WGS sequence"/>
</dbReference>
<protein>
    <submittedName>
        <fullName evidence="1">Uncharacterized protein</fullName>
    </submittedName>
</protein>
<gene>
    <name evidence="1" type="ORF">BaRGS_00016082</name>
</gene>
<evidence type="ECO:0000313" key="2">
    <source>
        <dbReference type="Proteomes" id="UP001519460"/>
    </source>
</evidence>
<proteinExistence type="predicted"/>
<dbReference type="AlphaFoldDB" id="A0ABD0L067"/>
<dbReference type="EMBL" id="JACVVK020000101">
    <property type="protein sequence ID" value="KAK7492603.1"/>
    <property type="molecule type" value="Genomic_DNA"/>
</dbReference>
<name>A0ABD0L067_9CAEN</name>
<reference evidence="1 2" key="1">
    <citation type="journal article" date="2023" name="Sci. Data">
        <title>Genome assembly of the Korean intertidal mud-creeper Batillaria attramentaria.</title>
        <authorList>
            <person name="Patra A.K."/>
            <person name="Ho P.T."/>
            <person name="Jun S."/>
            <person name="Lee S.J."/>
            <person name="Kim Y."/>
            <person name="Won Y.J."/>
        </authorList>
    </citation>
    <scope>NUCLEOTIDE SEQUENCE [LARGE SCALE GENOMIC DNA]</scope>
    <source>
        <strain evidence="1">Wonlab-2016</strain>
    </source>
</reference>
<accession>A0ABD0L067</accession>